<gene>
    <name evidence="1" type="ORF">DFP95_10656</name>
</gene>
<name>A0A3D9IF37_9BACL</name>
<evidence type="ECO:0000313" key="2">
    <source>
        <dbReference type="Proteomes" id="UP000256869"/>
    </source>
</evidence>
<keyword evidence="2" id="KW-1185">Reference proteome</keyword>
<dbReference type="OrthoDB" id="2930633at2"/>
<dbReference type="AlphaFoldDB" id="A0A3D9IF37"/>
<organism evidence="1 2">
    <name type="scientific">Cohnella lupini</name>
    <dbReference type="NCBI Taxonomy" id="1294267"/>
    <lineage>
        <taxon>Bacteria</taxon>
        <taxon>Bacillati</taxon>
        <taxon>Bacillota</taxon>
        <taxon>Bacilli</taxon>
        <taxon>Bacillales</taxon>
        <taxon>Paenibacillaceae</taxon>
        <taxon>Cohnella</taxon>
    </lineage>
</organism>
<evidence type="ECO:0000313" key="1">
    <source>
        <dbReference type="EMBL" id="RED60267.1"/>
    </source>
</evidence>
<reference evidence="1 2" key="1">
    <citation type="submission" date="2018-07" db="EMBL/GenBank/DDBJ databases">
        <title>Genomic Encyclopedia of Type Strains, Phase III (KMG-III): the genomes of soil and plant-associated and newly described type strains.</title>
        <authorList>
            <person name="Whitman W."/>
        </authorList>
    </citation>
    <scope>NUCLEOTIDE SEQUENCE [LARGE SCALE GENOMIC DNA]</scope>
    <source>
        <strain evidence="1 2">CECT 8236</strain>
    </source>
</reference>
<dbReference type="Proteomes" id="UP000256869">
    <property type="component" value="Unassembled WGS sequence"/>
</dbReference>
<proteinExistence type="predicted"/>
<dbReference type="EMBL" id="QRDY01000006">
    <property type="protein sequence ID" value="RED60267.1"/>
    <property type="molecule type" value="Genomic_DNA"/>
</dbReference>
<accession>A0A3D9IF37</accession>
<protein>
    <submittedName>
        <fullName evidence="1">Uncharacterized protein</fullName>
    </submittedName>
</protein>
<dbReference type="RefSeq" id="WP_115992989.1">
    <property type="nucleotide sequence ID" value="NZ_QRDY01000006.1"/>
</dbReference>
<comment type="caution">
    <text evidence="1">The sequence shown here is derived from an EMBL/GenBank/DDBJ whole genome shotgun (WGS) entry which is preliminary data.</text>
</comment>
<sequence length="108" mass="12430">MIRYGDELWTELKFKGFSYEAVRRDDQWVDVTLKAETEEDTPLPLDLIDFSIMAICTHNGHPIQLVTLDEDCDCEYQLTEWEIDQINAFIRTDKVQAAIISAASTVES</sequence>